<evidence type="ECO:0000259" key="3">
    <source>
        <dbReference type="Pfam" id="PF15066"/>
    </source>
</evidence>
<keyword evidence="1" id="KW-0175">Coiled coil</keyword>
<reference evidence="5" key="1">
    <citation type="submission" date="2025-08" db="UniProtKB">
        <authorList>
            <consortium name="RefSeq"/>
        </authorList>
    </citation>
    <scope>IDENTIFICATION</scope>
    <source>
        <tissue evidence="5">Whole blood</tissue>
    </source>
</reference>
<organism evidence="4 5">
    <name type="scientific">Panthera pardus</name>
    <name type="common">Leopard</name>
    <name type="synonym">Felis pardus</name>
    <dbReference type="NCBI Taxonomy" id="9691"/>
    <lineage>
        <taxon>Eukaryota</taxon>
        <taxon>Metazoa</taxon>
        <taxon>Chordata</taxon>
        <taxon>Craniata</taxon>
        <taxon>Vertebrata</taxon>
        <taxon>Euteleostomi</taxon>
        <taxon>Mammalia</taxon>
        <taxon>Eutheria</taxon>
        <taxon>Laurasiatheria</taxon>
        <taxon>Carnivora</taxon>
        <taxon>Feliformia</taxon>
        <taxon>Felidae</taxon>
        <taxon>Pantherinae</taxon>
        <taxon>Panthera</taxon>
    </lineage>
</organism>
<dbReference type="Pfam" id="PF15066">
    <property type="entry name" value="CAGE1"/>
    <property type="match status" value="1"/>
</dbReference>
<feature type="coiled-coil region" evidence="1">
    <location>
        <begin position="375"/>
        <end position="608"/>
    </location>
</feature>
<name>A0A9V1E6U3_PANPR</name>
<keyword evidence="4" id="KW-1185">Reference proteome</keyword>
<evidence type="ECO:0000256" key="1">
    <source>
        <dbReference type="SAM" id="Coils"/>
    </source>
</evidence>
<protein>
    <submittedName>
        <fullName evidence="5">Cancer-associated gene 1 protein isoform X1</fullName>
    </submittedName>
</protein>
<feature type="domain" description="Cancer-associated gene protein 1 N-terminal" evidence="3">
    <location>
        <begin position="43"/>
        <end position="568"/>
    </location>
</feature>
<sequence>MDPEKDFHHSPVRNKDYQKVWSSPSDPVHFEVDASHEKLESNLEADARNVSSLCQDLTRSDSPFYMDTSSTNSDLPQNEIKNVKREDESKLTLAEEIYSTLDDWLGDFNIGNDSQNVLPQLVDPSISSFRQFEPICKFHHTEAFSNEMITFQNLKEGLPYTVQPEMQNHVYYCAKGTNIKEDSFKEENSLGTSTSTNEEQFAHKCVIQPSRSPPVVHSSGETVKFMEMSLAKSAATESALKPSQPQSFWYEENVPSDVDKPFYKENGFNQLDLKANYATEKISVSSKGIQSFGDIPEMPVSHQKEVTVEDMDRPGTVSYWSPAVISWSSGASQEDSKAPDMEQSLESLQPLEEDMALNEVLRKLKHTNKRQQTLIQDLQCSNKYLEKKVEELQRQTTKQQVFVDINKLKEKVEELIEDKYRVMLEKNDTEKTLQNLQEVLANTQKHLQESRNEKETLQLELKKVKGNYVHLQERYMTEMQQKDKTVSQCMEMNRTLSEKEEEVERLKQLKGELKKATTSALDLLKREKKTREHEFLSLREEFQKHEKKNLEERQKLKSRLEKLLTQVNNLQFISENEKGKNAKLKQQVSSVKQENVRLQQQIAGSKEQNYAPRFETAHLKEDSGEAVEADITKDAKMIHSNLFLNCSPCEKESLNPPDVKRTSQLVSKLHSLLALVIGLLTCQDITTTDAEYFKDCEKISDIMLQKLKHFHLKKKNLDKELLKHKDRITAFRELITNEKAFQDRVTEVTGFDSDETKNVGDVPILLGAKRNKYHSLNEELDCLVFHNVKLEEVIIITKLGNLLESKEDHCNRLIEENDKYQRYVGNLINKVTSYEEIIECADQRLEISRSHIVHLEKRNKHLEDLIRRPRKKARKSRPRRLEYHPKSLTVLATKPRKMKLNHPCSLPCSLMRKRLKQKIIY</sequence>
<dbReference type="InterPro" id="IPR052686">
    <property type="entry name" value="CAGE1_homolog"/>
</dbReference>
<dbReference type="AlphaFoldDB" id="A0A9V1E6U3"/>
<dbReference type="InterPro" id="IPR029381">
    <property type="entry name" value="CAGE1_N"/>
</dbReference>
<feature type="compositionally biased region" description="Basic and acidic residues" evidence="2">
    <location>
        <begin position="1"/>
        <end position="18"/>
    </location>
</feature>
<dbReference type="Proteomes" id="UP001165780">
    <property type="component" value="Unplaced"/>
</dbReference>
<proteinExistence type="predicted"/>
<accession>A0A9V1E6U3</accession>
<feature type="region of interest" description="Disordered" evidence="2">
    <location>
        <begin position="1"/>
        <end position="28"/>
    </location>
</feature>
<dbReference type="CTD" id="285782"/>
<gene>
    <name evidence="5" type="primary">CAGE1</name>
</gene>
<evidence type="ECO:0000256" key="2">
    <source>
        <dbReference type="SAM" id="MobiDB-lite"/>
    </source>
</evidence>
<evidence type="ECO:0000313" key="4">
    <source>
        <dbReference type="Proteomes" id="UP001165780"/>
    </source>
</evidence>
<dbReference type="RefSeq" id="XP_019275348.2">
    <property type="nucleotide sequence ID" value="XM_019419803.2"/>
</dbReference>
<dbReference type="KEGG" id="ppad:109249426"/>
<evidence type="ECO:0000313" key="5">
    <source>
        <dbReference type="RefSeq" id="XP_019275348.2"/>
    </source>
</evidence>
<dbReference type="PANTHER" id="PTHR36864:SF1">
    <property type="entry name" value="CANCER-ASSOCIATED GENE 1 PROTEIN"/>
    <property type="match status" value="1"/>
</dbReference>
<dbReference type="PANTHER" id="PTHR36864">
    <property type="entry name" value="CANCER-ASSOCIATED GENE 1 PROTEIN"/>
    <property type="match status" value="1"/>
</dbReference>
<dbReference type="GeneID" id="109249426"/>